<evidence type="ECO:0000259" key="10">
    <source>
        <dbReference type="Pfam" id="PF18916"/>
    </source>
</evidence>
<dbReference type="InterPro" id="IPR017825">
    <property type="entry name" value="Lycopene_cyclase_dom"/>
</dbReference>
<feature type="compositionally biased region" description="Low complexity" evidence="8">
    <location>
        <begin position="102"/>
        <end position="111"/>
    </location>
</feature>
<dbReference type="GO" id="GO:0016117">
    <property type="term" value="P:carotenoid biosynthetic process"/>
    <property type="evidence" value="ECO:0007669"/>
    <property type="project" value="UniProtKB-KW"/>
</dbReference>
<evidence type="ECO:0000256" key="4">
    <source>
        <dbReference type="ARBA" id="ARBA00022746"/>
    </source>
</evidence>
<accession>A0A8J3JQ14</accession>
<sequence>MDRLRYLLVLAACLAVTLPLEAGLGARVYRRPRRLLTTLAPVVALFVLWDLAATARGHWWFSPRFTTGATLLGLPVEEWLFFLVVPLCALLTFEVLGRGPAALGPAATPAPIRAAQPDKTGGRRG</sequence>
<protein>
    <recommendedName>
        <fullName evidence="10">Lycopene cyclase domain-containing protein</fullName>
    </recommendedName>
</protein>
<dbReference type="NCBIfam" id="TIGR03462">
    <property type="entry name" value="CarR_dom_SF"/>
    <property type="match status" value="1"/>
</dbReference>
<feature type="transmembrane region" description="Helical" evidence="9">
    <location>
        <begin position="36"/>
        <end position="59"/>
    </location>
</feature>
<dbReference type="AlphaFoldDB" id="A0A8J3JQ14"/>
<evidence type="ECO:0000256" key="7">
    <source>
        <dbReference type="ARBA" id="ARBA00023235"/>
    </source>
</evidence>
<feature type="domain" description="Lycopene cyclase" evidence="10">
    <location>
        <begin position="6"/>
        <end position="96"/>
    </location>
</feature>
<keyword evidence="12" id="KW-1185">Reference proteome</keyword>
<gene>
    <name evidence="11" type="ORF">Cba03nite_31630</name>
</gene>
<comment type="pathway">
    <text evidence="2">Carotenoid biosynthesis.</text>
</comment>
<evidence type="ECO:0000256" key="8">
    <source>
        <dbReference type="SAM" id="MobiDB-lite"/>
    </source>
</evidence>
<keyword evidence="7" id="KW-0413">Isomerase</keyword>
<keyword evidence="6 9" id="KW-0472">Membrane</keyword>
<dbReference type="Proteomes" id="UP000601223">
    <property type="component" value="Unassembled WGS sequence"/>
</dbReference>
<evidence type="ECO:0000256" key="6">
    <source>
        <dbReference type="ARBA" id="ARBA00023136"/>
    </source>
</evidence>
<keyword evidence="4" id="KW-0125">Carotenoid biosynthesis</keyword>
<keyword evidence="5 9" id="KW-1133">Transmembrane helix</keyword>
<dbReference type="EMBL" id="BONF01000016">
    <property type="protein sequence ID" value="GIF81814.1"/>
    <property type="molecule type" value="Genomic_DNA"/>
</dbReference>
<feature type="region of interest" description="Disordered" evidence="8">
    <location>
        <begin position="102"/>
        <end position="125"/>
    </location>
</feature>
<keyword evidence="3 9" id="KW-0812">Transmembrane</keyword>
<proteinExistence type="predicted"/>
<evidence type="ECO:0000256" key="9">
    <source>
        <dbReference type="SAM" id="Phobius"/>
    </source>
</evidence>
<dbReference type="GO" id="GO:0045436">
    <property type="term" value="F:lycopene beta cyclase activity"/>
    <property type="evidence" value="ECO:0007669"/>
    <property type="project" value="UniProtKB-ARBA"/>
</dbReference>
<comment type="subcellular location">
    <subcellularLocation>
        <location evidence="1">Membrane</location>
        <topology evidence="1">Multi-pass membrane protein</topology>
    </subcellularLocation>
</comment>
<name>A0A8J3JQ14_9ACTN</name>
<evidence type="ECO:0000256" key="5">
    <source>
        <dbReference type="ARBA" id="ARBA00022989"/>
    </source>
</evidence>
<organism evidence="11 12">
    <name type="scientific">Catellatospora bangladeshensis</name>
    <dbReference type="NCBI Taxonomy" id="310355"/>
    <lineage>
        <taxon>Bacteria</taxon>
        <taxon>Bacillati</taxon>
        <taxon>Actinomycetota</taxon>
        <taxon>Actinomycetes</taxon>
        <taxon>Micromonosporales</taxon>
        <taxon>Micromonosporaceae</taxon>
        <taxon>Catellatospora</taxon>
    </lineage>
</organism>
<comment type="caution">
    <text evidence="11">The sequence shown here is derived from an EMBL/GenBank/DDBJ whole genome shotgun (WGS) entry which is preliminary data.</text>
</comment>
<evidence type="ECO:0000256" key="1">
    <source>
        <dbReference type="ARBA" id="ARBA00004141"/>
    </source>
</evidence>
<reference evidence="11 12" key="1">
    <citation type="submission" date="2021-01" db="EMBL/GenBank/DDBJ databases">
        <title>Whole genome shotgun sequence of Catellatospora bangladeshensis NBRC 107357.</title>
        <authorList>
            <person name="Komaki H."/>
            <person name="Tamura T."/>
        </authorList>
    </citation>
    <scope>NUCLEOTIDE SEQUENCE [LARGE SCALE GENOMIC DNA]</scope>
    <source>
        <strain evidence="11 12">NBRC 107357</strain>
    </source>
</reference>
<evidence type="ECO:0000313" key="12">
    <source>
        <dbReference type="Proteomes" id="UP000601223"/>
    </source>
</evidence>
<dbReference type="Pfam" id="PF18916">
    <property type="entry name" value="Lycopene_cyc"/>
    <property type="match status" value="1"/>
</dbReference>
<evidence type="ECO:0000313" key="11">
    <source>
        <dbReference type="EMBL" id="GIF81814.1"/>
    </source>
</evidence>
<dbReference type="GO" id="GO:0016020">
    <property type="term" value="C:membrane"/>
    <property type="evidence" value="ECO:0007669"/>
    <property type="project" value="UniProtKB-SubCell"/>
</dbReference>
<evidence type="ECO:0000256" key="2">
    <source>
        <dbReference type="ARBA" id="ARBA00004829"/>
    </source>
</evidence>
<evidence type="ECO:0000256" key="3">
    <source>
        <dbReference type="ARBA" id="ARBA00022692"/>
    </source>
</evidence>
<feature type="transmembrane region" description="Helical" evidence="9">
    <location>
        <begin position="79"/>
        <end position="96"/>
    </location>
</feature>
<feature type="transmembrane region" description="Helical" evidence="9">
    <location>
        <begin position="6"/>
        <end position="24"/>
    </location>
</feature>
<dbReference type="RefSeq" id="WP_203746427.1">
    <property type="nucleotide sequence ID" value="NZ_BONF01000016.1"/>
</dbReference>
<dbReference type="GO" id="GO:0016872">
    <property type="term" value="F:intramolecular lyase activity"/>
    <property type="evidence" value="ECO:0007669"/>
    <property type="project" value="InterPro"/>
</dbReference>